<dbReference type="STRING" id="1121895.GCA_000378485_02955"/>
<evidence type="ECO:0008006" key="3">
    <source>
        <dbReference type="Google" id="ProtNLM"/>
    </source>
</evidence>
<sequence>MQKTAIIILSDPKAGSEEALGRVFNALASAYEFKHAGEDVKIIFQGTGIRWPEYLEKPDHPVNGLYKEVKDHVHGLSKGCVAVFGTEVSGYDLLNDNEVPGTPGLPSFINLRDEGYSILIF</sequence>
<evidence type="ECO:0000313" key="2">
    <source>
        <dbReference type="Proteomes" id="UP000030152"/>
    </source>
</evidence>
<dbReference type="Proteomes" id="UP000030152">
    <property type="component" value="Unassembled WGS sequence"/>
</dbReference>
<gene>
    <name evidence="1" type="ORF">Q765_10560</name>
</gene>
<dbReference type="EMBL" id="JRLX01000009">
    <property type="protein sequence ID" value="KGO86651.1"/>
    <property type="molecule type" value="Genomic_DNA"/>
</dbReference>
<evidence type="ECO:0000313" key="1">
    <source>
        <dbReference type="EMBL" id="KGO86651.1"/>
    </source>
</evidence>
<comment type="caution">
    <text evidence="1">The sequence shown here is derived from an EMBL/GenBank/DDBJ whole genome shotgun (WGS) entry which is preliminary data.</text>
</comment>
<reference evidence="1 2" key="1">
    <citation type="submission" date="2013-09" db="EMBL/GenBank/DDBJ databases">
        <authorList>
            <person name="Zeng Z."/>
            <person name="Chen C."/>
        </authorList>
    </citation>
    <scope>NUCLEOTIDE SEQUENCE [LARGE SCALE GENOMIC DNA]</scope>
    <source>
        <strain evidence="1 2">WB 3.3-2</strain>
    </source>
</reference>
<dbReference type="RefSeq" id="WP_020214120.1">
    <property type="nucleotide sequence ID" value="NZ_JRLX01000009.1"/>
</dbReference>
<organism evidence="1 2">
    <name type="scientific">Flavobacterium rivuli WB 3.3-2 = DSM 21788</name>
    <dbReference type="NCBI Taxonomy" id="1121895"/>
    <lineage>
        <taxon>Bacteria</taxon>
        <taxon>Pseudomonadati</taxon>
        <taxon>Bacteroidota</taxon>
        <taxon>Flavobacteriia</taxon>
        <taxon>Flavobacteriales</taxon>
        <taxon>Flavobacteriaceae</taxon>
        <taxon>Flavobacterium</taxon>
    </lineage>
</organism>
<name>A0A0A2M4Z6_9FLAO</name>
<dbReference type="OrthoDB" id="9807925at2"/>
<dbReference type="eggNOG" id="COG3370">
    <property type="taxonomic scope" value="Bacteria"/>
</dbReference>
<accession>A0A0A2M4Z6</accession>
<proteinExistence type="predicted"/>
<protein>
    <recommendedName>
        <fullName evidence="3">DsrE family protein</fullName>
    </recommendedName>
</protein>
<keyword evidence="2" id="KW-1185">Reference proteome</keyword>
<dbReference type="AlphaFoldDB" id="A0A0A2M4Z6"/>